<organism evidence="2 3">
    <name type="scientific">Paraburkholderia hospita</name>
    <dbReference type="NCBI Taxonomy" id="169430"/>
    <lineage>
        <taxon>Bacteria</taxon>
        <taxon>Pseudomonadati</taxon>
        <taxon>Pseudomonadota</taxon>
        <taxon>Betaproteobacteria</taxon>
        <taxon>Burkholderiales</taxon>
        <taxon>Burkholderiaceae</taxon>
        <taxon>Paraburkholderia</taxon>
    </lineage>
</organism>
<protein>
    <submittedName>
        <fullName evidence="2">IS605 family transposase OrfB</fullName>
    </submittedName>
</protein>
<sequence>MTGLYGSMKRKLYARIAAGGGKAKSHKTAFCREHGISARMFNAMAIELQGLIDGTREMLVAERKSLRNGIRQLEKQLAVRRIRLEALAEDRLRMSPQREAKLRRTTHLNALRLSKLTARLAGVEHRLAGNVPGICFGSRKLFRQQHHLELTGFSSREAWLRQWQSSRSHQIFFVGSKDETAGNQLCQLRRNADGTYSLKIRIPDRLRLPDDGKSLVIDDVTFNDDRAALEAALDAGTALSWRLHRDKRGWRAFVSFDHRAAPKTTLDVAYGAIGIDFNVDHLAVTETDAFGNLLRTGRLPLLREEAGSGQRNGVLSDVLTKAVAWASKTRKPVVAEALDFTAKRKAMAQLSPKGARMLSGLLYAKYRQLLEAKCFRAGVELILINPAYTSTIGAVKYASRRGWSVHAAAAGVIARRGQKLTERLPRAGTAIRVPVRGGHHALALPARKSGDSRVAAWRSVHAAYRGVVRERWLAVRGGSPRRSAKGTFGGGVRAAPLSRGDRLPCDDNLHEQICARSNLRLEL</sequence>
<evidence type="ECO:0000256" key="1">
    <source>
        <dbReference type="SAM" id="Coils"/>
    </source>
</evidence>
<comment type="caution">
    <text evidence="2">The sequence shown here is derived from an EMBL/GenBank/DDBJ whole genome shotgun (WGS) entry which is preliminary data.</text>
</comment>
<accession>A0ABN0FCJ6</accession>
<dbReference type="EMBL" id="AKAU01000195">
    <property type="protein sequence ID" value="EIM96393.1"/>
    <property type="molecule type" value="Genomic_DNA"/>
</dbReference>
<dbReference type="Proteomes" id="UP000004980">
    <property type="component" value="Unassembled WGS sequence"/>
</dbReference>
<keyword evidence="1" id="KW-0175">Coiled coil</keyword>
<name>A0ABN0FCJ6_9BURK</name>
<proteinExistence type="predicted"/>
<evidence type="ECO:0000313" key="3">
    <source>
        <dbReference type="Proteomes" id="UP000004980"/>
    </source>
</evidence>
<gene>
    <name evidence="2" type="ORF">WQE_34591</name>
</gene>
<feature type="coiled-coil region" evidence="1">
    <location>
        <begin position="56"/>
        <end position="90"/>
    </location>
</feature>
<evidence type="ECO:0000313" key="2">
    <source>
        <dbReference type="EMBL" id="EIM96393.1"/>
    </source>
</evidence>
<reference evidence="2 3" key="1">
    <citation type="journal article" date="2012" name="J. Bacteriol.">
        <title>Draft Genome Sequence of the Soil Bacterium Burkholderia terrae Strain BS001, Which Interacts with Fungal Surface Structures.</title>
        <authorList>
            <person name="Nazir R."/>
            <person name="Hansen M.A."/>
            <person name="Sorensen S."/>
            <person name="van Elsas J.D."/>
        </authorList>
    </citation>
    <scope>NUCLEOTIDE SEQUENCE [LARGE SCALE GENOMIC DNA]</scope>
    <source>
        <strain evidence="2 3">BS001</strain>
    </source>
</reference>
<keyword evidence="3" id="KW-1185">Reference proteome</keyword>